<dbReference type="AlphaFoldDB" id="A0A0N5DAW4"/>
<gene>
    <name evidence="2" type="ORF">TCLT_LOCUS10314</name>
</gene>
<dbReference type="WBParaSite" id="TCLT_0001032501-mRNA-1">
    <property type="protein sequence ID" value="TCLT_0001032501-mRNA-1"/>
    <property type="gene ID" value="TCLT_0001032501"/>
</dbReference>
<feature type="domain" description="Ground-like" evidence="1">
    <location>
        <begin position="3"/>
        <end position="52"/>
    </location>
</feature>
<evidence type="ECO:0000313" key="2">
    <source>
        <dbReference type="EMBL" id="VDN07999.1"/>
    </source>
</evidence>
<reference evidence="2 3" key="2">
    <citation type="submission" date="2018-11" db="EMBL/GenBank/DDBJ databases">
        <authorList>
            <consortium name="Pathogen Informatics"/>
        </authorList>
    </citation>
    <scope>NUCLEOTIDE SEQUENCE [LARGE SCALE GENOMIC DNA]</scope>
</reference>
<evidence type="ECO:0000313" key="3">
    <source>
        <dbReference type="Proteomes" id="UP000276776"/>
    </source>
</evidence>
<protein>
    <submittedName>
        <fullName evidence="4">Ground-like domain-containing protein</fullName>
    </submittedName>
</protein>
<dbReference type="InterPro" id="IPR007284">
    <property type="entry name" value="Ground-like_dom"/>
</dbReference>
<name>A0A0N5DAW4_THECL</name>
<sequence length="53" mass="6125">MMDSERNLRKALETAYNGIKFNVLCTQNDFGYSIQTKLYCKVIKNGVSCLVFR</sequence>
<dbReference type="EMBL" id="UYYF01005053">
    <property type="protein sequence ID" value="VDN07999.1"/>
    <property type="molecule type" value="Genomic_DNA"/>
</dbReference>
<keyword evidence="3" id="KW-1185">Reference proteome</keyword>
<reference evidence="4" key="1">
    <citation type="submission" date="2017-02" db="UniProtKB">
        <authorList>
            <consortium name="WormBaseParasite"/>
        </authorList>
    </citation>
    <scope>IDENTIFICATION</scope>
</reference>
<evidence type="ECO:0000313" key="4">
    <source>
        <dbReference type="WBParaSite" id="TCLT_0001032501-mRNA-1"/>
    </source>
</evidence>
<accession>A0A0N5DAW4</accession>
<evidence type="ECO:0000259" key="1">
    <source>
        <dbReference type="Pfam" id="PF04155"/>
    </source>
</evidence>
<dbReference type="OrthoDB" id="5835604at2759"/>
<proteinExistence type="predicted"/>
<dbReference type="Proteomes" id="UP000276776">
    <property type="component" value="Unassembled WGS sequence"/>
</dbReference>
<organism evidence="4">
    <name type="scientific">Thelazia callipaeda</name>
    <name type="common">Oriental eyeworm</name>
    <name type="synonym">Parasitic nematode</name>
    <dbReference type="NCBI Taxonomy" id="103827"/>
    <lineage>
        <taxon>Eukaryota</taxon>
        <taxon>Metazoa</taxon>
        <taxon>Ecdysozoa</taxon>
        <taxon>Nematoda</taxon>
        <taxon>Chromadorea</taxon>
        <taxon>Rhabditida</taxon>
        <taxon>Spirurina</taxon>
        <taxon>Spiruromorpha</taxon>
        <taxon>Thelazioidea</taxon>
        <taxon>Thelaziidae</taxon>
        <taxon>Thelazia</taxon>
    </lineage>
</organism>
<dbReference type="Pfam" id="PF04155">
    <property type="entry name" value="Ground-like"/>
    <property type="match status" value="1"/>
</dbReference>